<comment type="similarity">
    <text evidence="2">Belongs to the SsgA family.</text>
</comment>
<evidence type="ECO:0000256" key="5">
    <source>
        <dbReference type="ARBA" id="ARBA00023210"/>
    </source>
</evidence>
<keyword evidence="3 7" id="KW-0132">Cell division</keyword>
<reference evidence="7 8" key="1">
    <citation type="journal article" date="2010" name="Cell Res.">
        <title>Complete genome sequence of the rifamycin SV-producing Amycolatopsis mediterranei U32 revealed its genetic characteristics in phylogeny and metabolism.</title>
        <authorList>
            <person name="Zhao W."/>
            <person name="Zhong Y."/>
            <person name="Yuan H."/>
            <person name="Wang J."/>
            <person name="Zheng H."/>
            <person name="Wang Y."/>
            <person name="Cen X."/>
            <person name="Xu F."/>
            <person name="Bai J."/>
            <person name="Han X."/>
            <person name="Lu G."/>
            <person name="Zhu Y."/>
            <person name="Shao Z."/>
            <person name="Yan H."/>
            <person name="Li C."/>
            <person name="Peng N."/>
            <person name="Zhang Z."/>
            <person name="Zhang Y."/>
            <person name="Lin W."/>
            <person name="Fan Y."/>
            <person name="Qin Z."/>
            <person name="Hu Y."/>
            <person name="Zhu B."/>
            <person name="Wang S."/>
            <person name="Ding X."/>
            <person name="Zhao G.P."/>
        </authorList>
    </citation>
    <scope>NUCLEOTIDE SEQUENCE [LARGE SCALE GENOMIC DNA]</scope>
    <source>
        <strain evidence="8">U-32</strain>
    </source>
</reference>
<dbReference type="AlphaFoldDB" id="A0A0H3CU80"/>
<dbReference type="InterPro" id="IPR006776">
    <property type="entry name" value="SsgB"/>
</dbReference>
<dbReference type="GeneID" id="92868169"/>
<dbReference type="PATRIC" id="fig|749927.5.peg.380"/>
<evidence type="ECO:0000313" key="8">
    <source>
        <dbReference type="Proteomes" id="UP000000328"/>
    </source>
</evidence>
<keyword evidence="4" id="KW-0749">Sporulation</keyword>
<organism evidence="7 8">
    <name type="scientific">Amycolatopsis mediterranei (strain U-32)</name>
    <dbReference type="NCBI Taxonomy" id="749927"/>
    <lineage>
        <taxon>Bacteria</taxon>
        <taxon>Bacillati</taxon>
        <taxon>Actinomycetota</taxon>
        <taxon>Actinomycetes</taxon>
        <taxon>Pseudonocardiales</taxon>
        <taxon>Pseudonocardiaceae</taxon>
        <taxon>Amycolatopsis</taxon>
    </lineage>
</organism>
<evidence type="ECO:0000256" key="3">
    <source>
        <dbReference type="ARBA" id="ARBA00022618"/>
    </source>
</evidence>
<sequence>MELIYPADAVVNGRGPVPVALLYDPADPWAVTLLIAGHEWLFARELLATGLSEPAGDGDVVVRPDIGGTFGHVLLTLTAPAGCADVALPRGTVESLLDAAEALVPRGCEGIDWDREWARLANGPAA</sequence>
<dbReference type="GO" id="GO:0000917">
    <property type="term" value="P:division septum assembly"/>
    <property type="evidence" value="ECO:0007669"/>
    <property type="project" value="UniProtKB-KW"/>
</dbReference>
<accession>A0A0H3CU80</accession>
<dbReference type="Gene3D" id="2.30.31.20">
    <property type="entry name" value="Sporulation-specific cell division protein SsgB"/>
    <property type="match status" value="1"/>
</dbReference>
<dbReference type="Pfam" id="PF04686">
    <property type="entry name" value="SsgA"/>
    <property type="match status" value="1"/>
</dbReference>
<dbReference type="Proteomes" id="UP000000328">
    <property type="component" value="Chromosome"/>
</dbReference>
<comment type="subcellular location">
    <subcellularLocation>
        <location evidence="1">Cell septum</location>
    </subcellularLocation>
</comment>
<dbReference type="GO" id="GO:0030435">
    <property type="term" value="P:sporulation resulting in formation of a cellular spore"/>
    <property type="evidence" value="ECO:0007669"/>
    <property type="project" value="UniProtKB-KW"/>
</dbReference>
<dbReference type="KEGG" id="amd:AMED_0370"/>
<keyword evidence="6" id="KW-0131">Cell cycle</keyword>
<proteinExistence type="inferred from homology"/>
<dbReference type="InterPro" id="IPR038658">
    <property type="entry name" value="SsgB_sf"/>
</dbReference>
<keyword evidence="5" id="KW-0717">Septation</keyword>
<dbReference type="HOGENOM" id="CLU_126599_0_1_11"/>
<evidence type="ECO:0000256" key="1">
    <source>
        <dbReference type="ARBA" id="ARBA00004431"/>
    </source>
</evidence>
<dbReference type="OrthoDB" id="3626321at2"/>
<evidence type="ECO:0000256" key="6">
    <source>
        <dbReference type="ARBA" id="ARBA00023306"/>
    </source>
</evidence>
<gene>
    <name evidence="7" type="ordered locus">AMED_0370</name>
</gene>
<name>A0A0H3CU80_AMYMU</name>
<evidence type="ECO:0000256" key="2">
    <source>
        <dbReference type="ARBA" id="ARBA00009323"/>
    </source>
</evidence>
<protein>
    <submittedName>
        <fullName evidence="7">Sporulation and cell division protein SsgA</fullName>
    </submittedName>
</protein>
<dbReference type="RefSeq" id="WP_013222310.1">
    <property type="nucleotide sequence ID" value="NC_014318.1"/>
</dbReference>
<dbReference type="GO" id="GO:0030428">
    <property type="term" value="C:cell septum"/>
    <property type="evidence" value="ECO:0007669"/>
    <property type="project" value="UniProtKB-SubCell"/>
</dbReference>
<evidence type="ECO:0000256" key="4">
    <source>
        <dbReference type="ARBA" id="ARBA00022969"/>
    </source>
</evidence>
<dbReference type="EMBL" id="CP002000">
    <property type="protein sequence ID" value="ADJ42192.1"/>
    <property type="molecule type" value="Genomic_DNA"/>
</dbReference>
<evidence type="ECO:0000313" key="7">
    <source>
        <dbReference type="EMBL" id="ADJ42192.1"/>
    </source>
</evidence>